<dbReference type="RefSeq" id="WP_100345610.1">
    <property type="nucleotide sequence ID" value="NZ_PGFB01000005.1"/>
</dbReference>
<dbReference type="InterPro" id="IPR007029">
    <property type="entry name" value="YHS_dom"/>
</dbReference>
<dbReference type="Proteomes" id="UP000230161">
    <property type="component" value="Unassembled WGS sequence"/>
</dbReference>
<dbReference type="GO" id="GO:0016491">
    <property type="term" value="F:oxidoreductase activity"/>
    <property type="evidence" value="ECO:0007669"/>
    <property type="project" value="InterPro"/>
</dbReference>
<accession>A0A2M9BC35</accession>
<dbReference type="InterPro" id="IPR009078">
    <property type="entry name" value="Ferritin-like_SF"/>
</dbReference>
<dbReference type="InterPro" id="IPR012348">
    <property type="entry name" value="RNR-like"/>
</dbReference>
<dbReference type="Pfam" id="PF04945">
    <property type="entry name" value="YHS"/>
    <property type="match status" value="1"/>
</dbReference>
<dbReference type="AlphaFoldDB" id="A0A2M9BC35"/>
<proteinExistence type="predicted"/>
<name>A0A2M9BC35_9MICO</name>
<evidence type="ECO:0000256" key="1">
    <source>
        <dbReference type="SAM" id="MobiDB-lite"/>
    </source>
</evidence>
<evidence type="ECO:0000313" key="3">
    <source>
        <dbReference type="EMBL" id="PJJ55482.1"/>
    </source>
</evidence>
<gene>
    <name evidence="3" type="ORF">CLV54_2826</name>
</gene>
<keyword evidence="4" id="KW-1185">Reference proteome</keyword>
<sequence length="93" mass="10519">MTHDHTDHEHGSHDHHDHGSHDHGAHDEHHHHEPPAGATNLVTCPVMPGNQVDPAWAEQRGLFRDYQGTRYWFCCTECGPLFDADPARYTHAA</sequence>
<feature type="compositionally biased region" description="Basic and acidic residues" evidence="1">
    <location>
        <begin position="1"/>
        <end position="34"/>
    </location>
</feature>
<dbReference type="OrthoDB" id="9809270at2"/>
<dbReference type="Gene3D" id="1.10.620.20">
    <property type="entry name" value="Ribonucleotide Reductase, subunit A"/>
    <property type="match status" value="1"/>
</dbReference>
<dbReference type="SUPFAM" id="SSF47240">
    <property type="entry name" value="Ferritin-like"/>
    <property type="match status" value="1"/>
</dbReference>
<protein>
    <submittedName>
        <fullName evidence="3">YHS domain-containing protein</fullName>
    </submittedName>
</protein>
<feature type="region of interest" description="Disordered" evidence="1">
    <location>
        <begin position="1"/>
        <end position="44"/>
    </location>
</feature>
<organism evidence="3 4">
    <name type="scientific">Compostimonas suwonensis</name>
    <dbReference type="NCBI Taxonomy" id="1048394"/>
    <lineage>
        <taxon>Bacteria</taxon>
        <taxon>Bacillati</taxon>
        <taxon>Actinomycetota</taxon>
        <taxon>Actinomycetes</taxon>
        <taxon>Micrococcales</taxon>
        <taxon>Microbacteriaceae</taxon>
        <taxon>Compostimonas</taxon>
    </lineage>
</organism>
<dbReference type="EMBL" id="PGFB01000005">
    <property type="protein sequence ID" value="PJJ55482.1"/>
    <property type="molecule type" value="Genomic_DNA"/>
</dbReference>
<evidence type="ECO:0000259" key="2">
    <source>
        <dbReference type="Pfam" id="PF04945"/>
    </source>
</evidence>
<feature type="domain" description="YHS" evidence="2">
    <location>
        <begin position="65"/>
        <end position="92"/>
    </location>
</feature>
<reference evidence="3 4" key="1">
    <citation type="submission" date="2017-11" db="EMBL/GenBank/DDBJ databases">
        <title>Genomic Encyclopedia of Archaeal and Bacterial Type Strains, Phase II (KMG-II): From Individual Species to Whole Genera.</title>
        <authorList>
            <person name="Goeker M."/>
        </authorList>
    </citation>
    <scope>NUCLEOTIDE SEQUENCE [LARGE SCALE GENOMIC DNA]</scope>
    <source>
        <strain evidence="3 4">DSM 25625</strain>
    </source>
</reference>
<evidence type="ECO:0000313" key="4">
    <source>
        <dbReference type="Proteomes" id="UP000230161"/>
    </source>
</evidence>
<comment type="caution">
    <text evidence="3">The sequence shown here is derived from an EMBL/GenBank/DDBJ whole genome shotgun (WGS) entry which is preliminary data.</text>
</comment>